<organism evidence="1 2">
    <name type="scientific">Segatella copri</name>
    <dbReference type="NCBI Taxonomy" id="165179"/>
    <lineage>
        <taxon>Bacteria</taxon>
        <taxon>Pseudomonadati</taxon>
        <taxon>Bacteroidota</taxon>
        <taxon>Bacteroidia</taxon>
        <taxon>Bacteroidales</taxon>
        <taxon>Prevotellaceae</taxon>
        <taxon>Segatella</taxon>
    </lineage>
</organism>
<name>A0AAW5ULQ7_9BACT</name>
<accession>A0AAW5ULQ7</accession>
<comment type="caution">
    <text evidence="1">The sequence shown here is derived from an EMBL/GenBank/DDBJ whole genome shotgun (WGS) entry which is preliminary data.</text>
</comment>
<dbReference type="RefSeq" id="WP_264902793.1">
    <property type="nucleotide sequence ID" value="NZ_CATKVU010000001.1"/>
</dbReference>
<dbReference type="EMBL" id="JAPDVH010000002">
    <property type="protein sequence ID" value="MCW4157142.1"/>
    <property type="molecule type" value="Genomic_DNA"/>
</dbReference>
<evidence type="ECO:0000313" key="2">
    <source>
        <dbReference type="Proteomes" id="UP001209168"/>
    </source>
</evidence>
<reference evidence="1" key="1">
    <citation type="submission" date="2022-11" db="EMBL/GenBank/DDBJ databases">
        <title>Genomic repertoires linked with pathogenic potency of arthritogenic Prevotella copri isolated from the gut of rheumatoid arthritis patients.</title>
        <authorList>
            <person name="Nii T."/>
            <person name="Maeda Y."/>
            <person name="Motooka D."/>
            <person name="Naito M."/>
            <person name="Matsumoto Y."/>
            <person name="Ogawa T."/>
            <person name="Oguro-Igashira E."/>
            <person name="Kishikawa T."/>
            <person name="Yamashita M."/>
            <person name="Koizumi S."/>
            <person name="Kurakawa T."/>
            <person name="Okumura R."/>
            <person name="Kayama H."/>
            <person name="Murakami M."/>
            <person name="Sakaguchi T."/>
            <person name="Das B."/>
            <person name="Nakamura S."/>
            <person name="Okada Y."/>
            <person name="Kumanogoh A."/>
            <person name="Takeda K."/>
        </authorList>
    </citation>
    <scope>NUCLEOTIDE SEQUENCE</scope>
    <source>
        <strain evidence="1">H012_8</strain>
    </source>
</reference>
<dbReference type="AlphaFoldDB" id="A0AAW5ULQ7"/>
<gene>
    <name evidence="1" type="ORF">ONT23_16785</name>
</gene>
<protein>
    <submittedName>
        <fullName evidence="1">Uncharacterized protein</fullName>
    </submittedName>
</protein>
<dbReference type="Proteomes" id="UP001209168">
    <property type="component" value="Unassembled WGS sequence"/>
</dbReference>
<evidence type="ECO:0000313" key="1">
    <source>
        <dbReference type="EMBL" id="MCW4157142.1"/>
    </source>
</evidence>
<proteinExistence type="predicted"/>
<sequence>MEGSRSQNTQQSVENLFWNTQSLIVEGCLKRFSADSRNVVFGI</sequence>